<organism evidence="8 9">
    <name type="scientific">Argiope bruennichi</name>
    <name type="common">Wasp spider</name>
    <name type="synonym">Aranea bruennichi</name>
    <dbReference type="NCBI Taxonomy" id="94029"/>
    <lineage>
        <taxon>Eukaryota</taxon>
        <taxon>Metazoa</taxon>
        <taxon>Ecdysozoa</taxon>
        <taxon>Arthropoda</taxon>
        <taxon>Chelicerata</taxon>
        <taxon>Arachnida</taxon>
        <taxon>Araneae</taxon>
        <taxon>Araneomorphae</taxon>
        <taxon>Entelegynae</taxon>
        <taxon>Araneoidea</taxon>
        <taxon>Araneidae</taxon>
        <taxon>Argiope</taxon>
    </lineage>
</organism>
<comment type="similarity">
    <text evidence="5 6">Belongs to the peptidase T1A family.</text>
</comment>
<dbReference type="InterPro" id="IPR000426">
    <property type="entry name" value="Proteasome_asu_N"/>
</dbReference>
<keyword evidence="2 6" id="KW-0963">Cytoplasm</keyword>
<dbReference type="SMART" id="SM00948">
    <property type="entry name" value="Proteasome_A_N"/>
    <property type="match status" value="1"/>
</dbReference>
<evidence type="ECO:0000313" key="9">
    <source>
        <dbReference type="Proteomes" id="UP000807504"/>
    </source>
</evidence>
<dbReference type="InterPro" id="IPR023332">
    <property type="entry name" value="Proteasome_alpha-type"/>
</dbReference>
<dbReference type="Proteomes" id="UP000807504">
    <property type="component" value="Unassembled WGS sequence"/>
</dbReference>
<reference evidence="8" key="1">
    <citation type="journal article" date="2020" name="bioRxiv">
        <title>Chromosome-level reference genome of the European wasp spider Argiope bruennichi: a resource for studies on range expansion and evolutionary adaptation.</title>
        <authorList>
            <person name="Sheffer M.M."/>
            <person name="Hoppe A."/>
            <person name="Krehenwinkel H."/>
            <person name="Uhl G."/>
            <person name="Kuss A.W."/>
            <person name="Jensen L."/>
            <person name="Jensen C."/>
            <person name="Gillespie R.G."/>
            <person name="Hoff K.J."/>
            <person name="Prost S."/>
        </authorList>
    </citation>
    <scope>NUCLEOTIDE SEQUENCE</scope>
</reference>
<dbReference type="InterPro" id="IPR050115">
    <property type="entry name" value="Proteasome_alpha"/>
</dbReference>
<name>A0A8T0ECD4_ARGBR</name>
<protein>
    <recommendedName>
        <fullName evidence="6">Proteasome subunit alpha type</fullName>
    </recommendedName>
</protein>
<gene>
    <name evidence="8" type="ORF">HNY73_021280</name>
</gene>
<dbReference type="InterPro" id="IPR001353">
    <property type="entry name" value="Proteasome_sua/b"/>
</dbReference>
<dbReference type="FunFam" id="3.60.20.10:FF:000007">
    <property type="entry name" value="Proteasome subunit alpha type"/>
    <property type="match status" value="1"/>
</dbReference>
<dbReference type="GO" id="GO:0005634">
    <property type="term" value="C:nucleus"/>
    <property type="evidence" value="ECO:0007669"/>
    <property type="project" value="UniProtKB-SubCell"/>
</dbReference>
<dbReference type="Pfam" id="PF00227">
    <property type="entry name" value="Proteasome"/>
    <property type="match status" value="1"/>
</dbReference>
<comment type="subunit">
    <text evidence="6">The 20S proteasome core is composed of 28 subunits that are arranged in four stacked rings, resulting in a barrel-shaped structure. The two end rings are each formed by seven alpha subunits, and the two central rings are each formed by seven beta subunits.</text>
</comment>
<dbReference type="GO" id="GO:0006511">
    <property type="term" value="P:ubiquitin-dependent protein catabolic process"/>
    <property type="evidence" value="ECO:0007669"/>
    <property type="project" value="InterPro"/>
</dbReference>
<dbReference type="PROSITE" id="PS51475">
    <property type="entry name" value="PROTEASOME_ALPHA_2"/>
    <property type="match status" value="1"/>
</dbReference>
<evidence type="ECO:0000259" key="7">
    <source>
        <dbReference type="PROSITE" id="PS00388"/>
    </source>
</evidence>
<keyword evidence="3 5" id="KW-0647">Proteasome</keyword>
<evidence type="ECO:0000256" key="2">
    <source>
        <dbReference type="ARBA" id="ARBA00022490"/>
    </source>
</evidence>
<accession>A0A8T0ECD4</accession>
<comment type="caution">
    <text evidence="8">The sequence shown here is derived from an EMBL/GenBank/DDBJ whole genome shotgun (WGS) entry which is preliminary data.</text>
</comment>
<keyword evidence="4 6" id="KW-0539">Nucleus</keyword>
<dbReference type="OrthoDB" id="40134at2759"/>
<evidence type="ECO:0000256" key="4">
    <source>
        <dbReference type="ARBA" id="ARBA00023242"/>
    </source>
</evidence>
<dbReference type="SUPFAM" id="SSF56235">
    <property type="entry name" value="N-terminal nucleophile aminohydrolases (Ntn hydrolases)"/>
    <property type="match status" value="1"/>
</dbReference>
<evidence type="ECO:0000256" key="1">
    <source>
        <dbReference type="ARBA" id="ARBA00002000"/>
    </source>
</evidence>
<evidence type="ECO:0000256" key="6">
    <source>
        <dbReference type="RuleBase" id="RU000551"/>
    </source>
</evidence>
<proteinExistence type="inferred from homology"/>
<dbReference type="PANTHER" id="PTHR11599">
    <property type="entry name" value="PROTEASOME SUBUNIT ALPHA/BETA"/>
    <property type="match status" value="1"/>
</dbReference>
<reference evidence="8" key="2">
    <citation type="submission" date="2020-06" db="EMBL/GenBank/DDBJ databases">
        <authorList>
            <person name="Sheffer M."/>
        </authorList>
    </citation>
    <scope>NUCLEOTIDE SEQUENCE</scope>
</reference>
<dbReference type="GO" id="GO:0019773">
    <property type="term" value="C:proteasome core complex, alpha-subunit complex"/>
    <property type="evidence" value="ECO:0007669"/>
    <property type="project" value="UniProtKB-UniRule"/>
</dbReference>
<evidence type="ECO:0000256" key="3">
    <source>
        <dbReference type="ARBA" id="ARBA00022942"/>
    </source>
</evidence>
<dbReference type="EMBL" id="JABXBU010002230">
    <property type="protein sequence ID" value="KAF8768462.1"/>
    <property type="molecule type" value="Genomic_DNA"/>
</dbReference>
<dbReference type="Pfam" id="PF10584">
    <property type="entry name" value="Proteasome_A_N"/>
    <property type="match status" value="1"/>
</dbReference>
<evidence type="ECO:0000313" key="8">
    <source>
        <dbReference type="EMBL" id="KAF8768462.1"/>
    </source>
</evidence>
<dbReference type="GO" id="GO:0005737">
    <property type="term" value="C:cytoplasm"/>
    <property type="evidence" value="ECO:0007669"/>
    <property type="project" value="UniProtKB-SubCell"/>
</dbReference>
<comment type="function">
    <text evidence="1">The proteasome is a multicatalytic proteinase complex which is characterized by its ability to cleave peptides with Arg, Phe, Tyr, Leu, and Glu adjacent to the leaving group at neutral or slightly basic pH. The proteasome has an ATP-dependent proteolytic activity.</text>
</comment>
<dbReference type="PROSITE" id="PS00388">
    <property type="entry name" value="PROTEASOME_ALPHA_1"/>
    <property type="match status" value="1"/>
</dbReference>
<keyword evidence="9" id="KW-1185">Reference proteome</keyword>
<feature type="domain" description="Proteasome alpha-type subunits" evidence="7">
    <location>
        <begin position="8"/>
        <end position="30"/>
    </location>
</feature>
<comment type="subcellular location">
    <subcellularLocation>
        <location evidence="6">Cytoplasm</location>
    </subcellularLocation>
    <subcellularLocation>
        <location evidence="6">Nucleus</location>
    </subcellularLocation>
</comment>
<sequence length="250" mass="27665">MSSTATGYDQLASQFSPDGRLFQVEYAKKALLKSGTAVGLRGKSCVVLAAEKIASSKLYESSAMNKIFSADWHIGLALIGYVPDGQHLLQTARNEAVTYKLNYKQDIPVQHLKLRTAMYMHTYTLFGALRPFGAGLMLASSQPCPQLFCIDPLGTVNSYSGYAIGRNEAAAKTEIEKLDLKNMSGLEMAHEAVKILYMIHDEKDKEFDIELSWVGRNTKGKHVKVPETILRKAKEWAVAAVDELNSDEEI</sequence>
<dbReference type="InterPro" id="IPR029055">
    <property type="entry name" value="Ntn_hydrolases_N"/>
</dbReference>
<dbReference type="Gene3D" id="3.60.20.10">
    <property type="entry name" value="Glutamine Phosphoribosylpyrophosphate, subunit 1, domain 1"/>
    <property type="match status" value="1"/>
</dbReference>
<dbReference type="AlphaFoldDB" id="A0A8T0ECD4"/>
<evidence type="ECO:0000256" key="5">
    <source>
        <dbReference type="PROSITE-ProRule" id="PRU00808"/>
    </source>
</evidence>